<dbReference type="AlphaFoldDB" id="A0A9X3J205"/>
<keyword evidence="2" id="KW-1185">Reference proteome</keyword>
<evidence type="ECO:0000313" key="1">
    <source>
        <dbReference type="EMBL" id="MCY1011249.1"/>
    </source>
</evidence>
<evidence type="ECO:0000313" key="2">
    <source>
        <dbReference type="Proteomes" id="UP001150924"/>
    </source>
</evidence>
<comment type="caution">
    <text evidence="1">The sequence shown here is derived from an EMBL/GenBank/DDBJ whole genome shotgun (WGS) entry which is preliminary data.</text>
</comment>
<reference evidence="1" key="1">
    <citation type="submission" date="2022-11" db="EMBL/GenBank/DDBJ databases">
        <title>Minimal conservation of predation-associated metabolite biosynthetic gene clusters underscores biosynthetic potential of Myxococcota including descriptions for ten novel species: Archangium lansinium sp. nov., Myxococcus landrumus sp. nov., Nannocystis bai.</title>
        <authorList>
            <person name="Ahearne A."/>
            <person name="Stevens C."/>
            <person name="Phillips K."/>
        </authorList>
    </citation>
    <scope>NUCLEOTIDE SEQUENCE</scope>
    <source>
        <strain evidence="1">Na p29</strain>
    </source>
</reference>
<name>A0A9X3J205_9BACT</name>
<dbReference type="InterPro" id="IPR006837">
    <property type="entry name" value="Divergent_DAC"/>
</dbReference>
<dbReference type="PANTHER" id="PTHR30105:SF2">
    <property type="entry name" value="DIVERGENT POLYSACCHARIDE DEACETYLASE SUPERFAMILY"/>
    <property type="match status" value="1"/>
</dbReference>
<dbReference type="Proteomes" id="UP001150924">
    <property type="component" value="Unassembled WGS sequence"/>
</dbReference>
<dbReference type="EMBL" id="JAPNKE010000002">
    <property type="protein sequence ID" value="MCY1011249.1"/>
    <property type="molecule type" value="Genomic_DNA"/>
</dbReference>
<dbReference type="CDD" id="cd10936">
    <property type="entry name" value="CE4_DAC2"/>
    <property type="match status" value="1"/>
</dbReference>
<dbReference type="GO" id="GO:0005975">
    <property type="term" value="P:carbohydrate metabolic process"/>
    <property type="evidence" value="ECO:0007669"/>
    <property type="project" value="InterPro"/>
</dbReference>
<dbReference type="SUPFAM" id="SSF88713">
    <property type="entry name" value="Glycoside hydrolase/deacetylase"/>
    <property type="match status" value="1"/>
</dbReference>
<dbReference type="Pfam" id="PF04748">
    <property type="entry name" value="Polysacc_deac_2"/>
    <property type="match status" value="1"/>
</dbReference>
<gene>
    <name evidence="1" type="ORF">OV079_37960</name>
</gene>
<protein>
    <submittedName>
        <fullName evidence="1">Divergent polysaccharide deacetylase family protein</fullName>
    </submittedName>
</protein>
<dbReference type="RefSeq" id="WP_267774487.1">
    <property type="nucleotide sequence ID" value="NZ_JAPNKE010000002.1"/>
</dbReference>
<proteinExistence type="predicted"/>
<accession>A0A9X3J205</accession>
<organism evidence="1 2">
    <name type="scientific">Nannocystis pusilla</name>
    <dbReference type="NCBI Taxonomy" id="889268"/>
    <lineage>
        <taxon>Bacteria</taxon>
        <taxon>Pseudomonadati</taxon>
        <taxon>Myxococcota</taxon>
        <taxon>Polyangia</taxon>
        <taxon>Nannocystales</taxon>
        <taxon>Nannocystaceae</taxon>
        <taxon>Nannocystis</taxon>
    </lineage>
</organism>
<dbReference type="InterPro" id="IPR011330">
    <property type="entry name" value="Glyco_hydro/deAcase_b/a-brl"/>
</dbReference>
<dbReference type="PANTHER" id="PTHR30105">
    <property type="entry name" value="UNCHARACTERIZED YIBQ-RELATED"/>
    <property type="match status" value="1"/>
</dbReference>
<sequence length="300" mass="32877">MGARLLVAWWVLAAALFWLAPAPPLAPLAAAEDEAIFQRQLDETVARTRRWQDSRGDLQIPWDEARGHLAIVIDDIGRELHYFDQLLALRFPLTFSVVPGGVFAAGAQLRLRGDRRRPREILLHLPSEPLDAGKMTAGPEAREQFLRVGASAEELRAALRAALDRVPVAVGVNNHMGSRLTADRAAMDALMPELRARGLFFLDSRTTAHSQGLAAAGAAGVPALGRDVFLDHDPRPEAILAQLHQAAALAREAPTVVIAHPSQEVVEALRTELPRLYRDGIGVFSLREILARRGLDKVRE</sequence>
<dbReference type="Gene3D" id="3.20.20.370">
    <property type="entry name" value="Glycoside hydrolase/deacetylase"/>
    <property type="match status" value="1"/>
</dbReference>